<dbReference type="PROSITE" id="PS50234">
    <property type="entry name" value="VWFA"/>
    <property type="match status" value="1"/>
</dbReference>
<evidence type="ECO:0000313" key="2">
    <source>
        <dbReference type="EMBL" id="GFO84250.1"/>
    </source>
</evidence>
<proteinExistence type="predicted"/>
<dbReference type="EMBL" id="BLYI01000010">
    <property type="protein sequence ID" value="GFO84250.1"/>
    <property type="molecule type" value="Genomic_DNA"/>
</dbReference>
<dbReference type="RefSeq" id="WP_201309995.1">
    <property type="nucleotide sequence ID" value="NZ_BLYI01000010.1"/>
</dbReference>
<dbReference type="InterPro" id="IPR011392">
    <property type="entry name" value="Tellurite-R_TerY"/>
</dbReference>
<dbReference type="PIRSF" id="PIRSF020634">
    <property type="entry name" value="TerY_vWA"/>
    <property type="match status" value="1"/>
</dbReference>
<dbReference type="InterPro" id="IPR036465">
    <property type="entry name" value="vWFA_dom_sf"/>
</dbReference>
<dbReference type="Pfam" id="PF00092">
    <property type="entry name" value="VWA"/>
    <property type="match status" value="1"/>
</dbReference>
<dbReference type="AlphaFoldDB" id="A0A916VC45"/>
<dbReference type="SMART" id="SM00327">
    <property type="entry name" value="VWA"/>
    <property type="match status" value="1"/>
</dbReference>
<dbReference type="Proteomes" id="UP000613208">
    <property type="component" value="Unassembled WGS sequence"/>
</dbReference>
<reference evidence="2" key="1">
    <citation type="submission" date="2020-06" db="EMBL/GenBank/DDBJ databases">
        <title>Characterization of fructooligosaccharide metabolism and fructooligosaccharide-degrading enzymes in human commensal butyrate producers.</title>
        <authorList>
            <person name="Tanno H."/>
            <person name="Fujii T."/>
            <person name="Hirano K."/>
            <person name="Maeno S."/>
            <person name="Tonozuka T."/>
            <person name="Sakamoto M."/>
            <person name="Ohkuma M."/>
            <person name="Tochio T."/>
            <person name="Endo A."/>
        </authorList>
    </citation>
    <scope>NUCLEOTIDE SEQUENCE</scope>
    <source>
        <strain evidence="2">JCM 17466</strain>
    </source>
</reference>
<comment type="caution">
    <text evidence="2">The sequence shown here is derived from an EMBL/GenBank/DDBJ whole genome shotgun (WGS) entry which is preliminary data.</text>
</comment>
<dbReference type="Gene3D" id="3.40.50.410">
    <property type="entry name" value="von Willebrand factor, type A domain"/>
    <property type="match status" value="1"/>
</dbReference>
<sequence>MKKMFKSKQEDLLPVANQGERHIPAVLLVDISGSMAGASIDELNQGLIEFGQALQEDSLALGRAEVSVISFNSEVKTEVGFRPATDYQAPRLAANGLTSLNEAIIEALNAIEERKAQYKEQGVSYYRPWLFVLTDGAPTDTNRESEARNRLQQAIRDKKVVYMPMGIGNADKTKLQSYYPEETKSKIVLQANAVNFREAFVWLSNSIAVVSNSDPTVSDSIELPETPSVITVGI</sequence>
<gene>
    <name evidence="2" type="ORF">ANBU17_05970</name>
</gene>
<evidence type="ECO:0000259" key="1">
    <source>
        <dbReference type="PROSITE" id="PS50234"/>
    </source>
</evidence>
<name>A0A916VC45_9FIRM</name>
<keyword evidence="3" id="KW-1185">Reference proteome</keyword>
<dbReference type="InterPro" id="IPR002035">
    <property type="entry name" value="VWF_A"/>
</dbReference>
<protein>
    <recommendedName>
        <fullName evidence="1">VWFA domain-containing protein</fullName>
    </recommendedName>
</protein>
<organism evidence="2 3">
    <name type="scientific">Anaerostipes butyraticus</name>
    <dbReference type="NCBI Taxonomy" id="645466"/>
    <lineage>
        <taxon>Bacteria</taxon>
        <taxon>Bacillati</taxon>
        <taxon>Bacillota</taxon>
        <taxon>Clostridia</taxon>
        <taxon>Lachnospirales</taxon>
        <taxon>Lachnospiraceae</taxon>
        <taxon>Anaerostipes</taxon>
    </lineage>
</organism>
<evidence type="ECO:0000313" key="3">
    <source>
        <dbReference type="Proteomes" id="UP000613208"/>
    </source>
</evidence>
<accession>A0A916VC45</accession>
<dbReference type="SUPFAM" id="SSF53300">
    <property type="entry name" value="vWA-like"/>
    <property type="match status" value="1"/>
</dbReference>
<feature type="domain" description="VWFA" evidence="1">
    <location>
        <begin position="24"/>
        <end position="207"/>
    </location>
</feature>